<evidence type="ECO:0000313" key="1">
    <source>
        <dbReference type="EMBL" id="GBO87945.1"/>
    </source>
</evidence>
<dbReference type="AlphaFoldDB" id="A0A5M3PY73"/>
<gene>
    <name evidence="1" type="ORF">MSSD14B_16130</name>
</gene>
<organism evidence="1 2">
    <name type="scientific">Marinobacter salsuginis</name>
    <dbReference type="NCBI Taxonomy" id="418719"/>
    <lineage>
        <taxon>Bacteria</taxon>
        <taxon>Pseudomonadati</taxon>
        <taxon>Pseudomonadota</taxon>
        <taxon>Gammaproteobacteria</taxon>
        <taxon>Pseudomonadales</taxon>
        <taxon>Marinobacteraceae</taxon>
        <taxon>Marinobacter</taxon>
    </lineage>
</organism>
<name>A0A5M3PY73_9GAMM</name>
<dbReference type="RefSeq" id="WP_136630165.1">
    <property type="nucleotide sequence ID" value="NZ_BGZI01000007.1"/>
</dbReference>
<accession>A0A5M3PY73</accession>
<reference evidence="1 2" key="1">
    <citation type="journal article" date="2019" name="J. Gen. Appl. Microbiol.">
        <title>Aerobic degradation of cis-dichloroethene by the marine bacterium Marinobacter salsuginis strain 5N-3.</title>
        <authorList>
            <person name="Inoue Y."/>
            <person name="Fukunaga Y."/>
            <person name="Katsumata H."/>
            <person name="Ohji S."/>
            <person name="Hosoyama A."/>
            <person name="Mori K."/>
            <person name="Ando K."/>
        </authorList>
    </citation>
    <scope>NUCLEOTIDE SEQUENCE [LARGE SCALE GENOMIC DNA]</scope>
    <source>
        <strain evidence="1 2">NBRC 109114</strain>
    </source>
</reference>
<dbReference type="Proteomes" id="UP000387223">
    <property type="component" value="Unassembled WGS sequence"/>
</dbReference>
<evidence type="ECO:0000313" key="2">
    <source>
        <dbReference type="Proteomes" id="UP000387223"/>
    </source>
</evidence>
<proteinExistence type="predicted"/>
<protein>
    <submittedName>
        <fullName evidence="1">Uncharacterized protein</fullName>
    </submittedName>
</protein>
<dbReference type="EMBL" id="BGZI01000007">
    <property type="protein sequence ID" value="GBO87945.1"/>
    <property type="molecule type" value="Genomic_DNA"/>
</dbReference>
<sequence>MPRKKHANKEIEAVLAYAELNGWLIKNRNGHAWGRMYCPFNTRDCRCGEFCVASIWSTPRNPQNHARQIRRIIDNCTENRGVGGEDHES</sequence>
<comment type="caution">
    <text evidence="1">The sequence shown here is derived from an EMBL/GenBank/DDBJ whole genome shotgun (WGS) entry which is preliminary data.</text>
</comment>